<dbReference type="EMBL" id="CP003380">
    <property type="protein sequence ID" value="AFJ02578.1"/>
    <property type="molecule type" value="Genomic_DNA"/>
</dbReference>
<dbReference type="STRING" id="754477.Q7C_1428"/>
<dbReference type="RefSeq" id="WP_014703998.1">
    <property type="nucleotide sequence ID" value="NC_017856.1"/>
</dbReference>
<dbReference type="KEGG" id="mec:Q7C_1428"/>
<proteinExistence type="predicted"/>
<keyword evidence="2" id="KW-1185">Reference proteome</keyword>
<evidence type="ECO:0000313" key="1">
    <source>
        <dbReference type="EMBL" id="AFJ02578.1"/>
    </source>
</evidence>
<dbReference type="PATRIC" id="fig|754477.3.peg.1409"/>
<accession>I1YI35</accession>
<gene>
    <name evidence="1" type="ordered locus">Q7C_1428</name>
</gene>
<sequence>MKNWTLILIALATLNGCKEEGKVAIEPEVIEECLAITNLNDRDLCKMTFNEKMKQKRIESTGGKGLDFVDW</sequence>
<reference evidence="1 2" key="1">
    <citation type="journal article" date="2012" name="J. Bacteriol.">
        <title>Complete genome sequences of Methylophaga sp. strain JAM1 and Methylophaga sp. strain JAM7.</title>
        <authorList>
            <person name="Villeneuve C."/>
            <person name="Martineau C."/>
            <person name="Mauffrey F."/>
            <person name="Villemur R."/>
        </authorList>
    </citation>
    <scope>NUCLEOTIDE SEQUENCE [LARGE SCALE GENOMIC DNA]</scope>
    <source>
        <strain evidence="1 2">JAM7</strain>
    </source>
</reference>
<protein>
    <recommendedName>
        <fullName evidence="3">Lipoprotein</fullName>
    </recommendedName>
</protein>
<organism evidence="1 2">
    <name type="scientific">Methylophaga frappieri (strain ATCC BAA-2434 / DSM 25690 / JAM7)</name>
    <dbReference type="NCBI Taxonomy" id="754477"/>
    <lineage>
        <taxon>Bacteria</taxon>
        <taxon>Pseudomonadati</taxon>
        <taxon>Pseudomonadota</taxon>
        <taxon>Gammaproteobacteria</taxon>
        <taxon>Thiotrichales</taxon>
        <taxon>Piscirickettsiaceae</taxon>
        <taxon>Methylophaga</taxon>
    </lineage>
</organism>
<name>I1YI35_METFJ</name>
<evidence type="ECO:0000313" key="2">
    <source>
        <dbReference type="Proteomes" id="UP000009145"/>
    </source>
</evidence>
<evidence type="ECO:0008006" key="3">
    <source>
        <dbReference type="Google" id="ProtNLM"/>
    </source>
</evidence>
<dbReference type="Proteomes" id="UP000009145">
    <property type="component" value="Chromosome"/>
</dbReference>
<dbReference type="AlphaFoldDB" id="I1YI35"/>
<dbReference type="HOGENOM" id="CLU_2735395_0_0_6"/>